<dbReference type="EMBL" id="CP124855">
    <property type="protein sequence ID" value="WHF50371.1"/>
    <property type="molecule type" value="Genomic_DNA"/>
</dbReference>
<protein>
    <submittedName>
        <fullName evidence="9">Phosphatase PAP2 family protein</fullName>
    </submittedName>
</protein>
<evidence type="ECO:0000256" key="4">
    <source>
        <dbReference type="ARBA" id="ARBA00022801"/>
    </source>
</evidence>
<feature type="domain" description="Phosphatidic acid phosphatase type 2/haloperoxidase" evidence="8">
    <location>
        <begin position="82"/>
        <end position="195"/>
    </location>
</feature>
<reference evidence="9 10" key="1">
    <citation type="submission" date="2023-05" db="EMBL/GenBank/DDBJ databases">
        <title>Genomic insight into Chryseobacterium sp. wdc7 isolated forest soil (Gotjawal).</title>
        <authorList>
            <person name="Park S.-J."/>
        </authorList>
    </citation>
    <scope>NUCLEOTIDE SEQUENCE [LARGE SCALE GENOMIC DNA]</scope>
    <source>
        <strain evidence="10">wdc7</strain>
    </source>
</reference>
<keyword evidence="5 7" id="KW-1133">Transmembrane helix</keyword>
<accession>A0ABY8R952</accession>
<evidence type="ECO:0000256" key="2">
    <source>
        <dbReference type="ARBA" id="ARBA00022475"/>
    </source>
</evidence>
<gene>
    <name evidence="9" type="ORF">QGN23_07900</name>
</gene>
<dbReference type="PANTHER" id="PTHR14969">
    <property type="entry name" value="SPHINGOSINE-1-PHOSPHATE PHOSPHOHYDROLASE"/>
    <property type="match status" value="1"/>
</dbReference>
<dbReference type="SUPFAM" id="SSF48317">
    <property type="entry name" value="Acid phosphatase/Vanadium-dependent haloperoxidase"/>
    <property type="match status" value="1"/>
</dbReference>
<comment type="subcellular location">
    <subcellularLocation>
        <location evidence="1">Cell membrane</location>
        <topology evidence="1">Multi-pass membrane protein</topology>
    </subcellularLocation>
</comment>
<feature type="transmembrane region" description="Helical" evidence="7">
    <location>
        <begin position="124"/>
        <end position="143"/>
    </location>
</feature>
<evidence type="ECO:0000313" key="9">
    <source>
        <dbReference type="EMBL" id="WHF50371.1"/>
    </source>
</evidence>
<dbReference type="RefSeq" id="WP_282903797.1">
    <property type="nucleotide sequence ID" value="NZ_CP124855.1"/>
</dbReference>
<keyword evidence="6 7" id="KW-0472">Membrane</keyword>
<keyword evidence="10" id="KW-1185">Reference proteome</keyword>
<dbReference type="Proteomes" id="UP001241656">
    <property type="component" value="Chromosome"/>
</dbReference>
<keyword evidence="4" id="KW-0378">Hydrolase</keyword>
<evidence type="ECO:0000256" key="3">
    <source>
        <dbReference type="ARBA" id="ARBA00022692"/>
    </source>
</evidence>
<proteinExistence type="predicted"/>
<evidence type="ECO:0000259" key="8">
    <source>
        <dbReference type="SMART" id="SM00014"/>
    </source>
</evidence>
<feature type="transmembrane region" description="Helical" evidence="7">
    <location>
        <begin position="54"/>
        <end position="77"/>
    </location>
</feature>
<dbReference type="InterPro" id="IPR036938">
    <property type="entry name" value="PAP2/HPO_sf"/>
</dbReference>
<dbReference type="CDD" id="cd03392">
    <property type="entry name" value="PAP2_like_2"/>
    <property type="match status" value="1"/>
</dbReference>
<name>A0ABY8R952_9FLAO</name>
<feature type="transmembrane region" description="Helical" evidence="7">
    <location>
        <begin position="180"/>
        <end position="198"/>
    </location>
</feature>
<evidence type="ECO:0000313" key="10">
    <source>
        <dbReference type="Proteomes" id="UP001241656"/>
    </source>
</evidence>
<dbReference type="InterPro" id="IPR000326">
    <property type="entry name" value="PAP2/HPO"/>
</dbReference>
<feature type="transmembrane region" description="Helical" evidence="7">
    <location>
        <begin position="84"/>
        <end position="104"/>
    </location>
</feature>
<keyword evidence="3 7" id="KW-0812">Transmembrane</keyword>
<dbReference type="PANTHER" id="PTHR14969:SF62">
    <property type="entry name" value="DECAPRENYLPHOSPHORYL-5-PHOSPHORIBOSE PHOSPHATASE RV3807C-RELATED"/>
    <property type="match status" value="1"/>
</dbReference>
<evidence type="ECO:0000256" key="1">
    <source>
        <dbReference type="ARBA" id="ARBA00004651"/>
    </source>
</evidence>
<dbReference type="Pfam" id="PF01569">
    <property type="entry name" value="PAP2"/>
    <property type="match status" value="1"/>
</dbReference>
<evidence type="ECO:0000256" key="6">
    <source>
        <dbReference type="ARBA" id="ARBA00023136"/>
    </source>
</evidence>
<evidence type="ECO:0000256" key="7">
    <source>
        <dbReference type="SAM" id="Phobius"/>
    </source>
</evidence>
<dbReference type="SMART" id="SM00014">
    <property type="entry name" value="acidPPc"/>
    <property type="match status" value="1"/>
</dbReference>
<dbReference type="Gene3D" id="1.20.144.10">
    <property type="entry name" value="Phosphatidic acid phosphatase type 2/haloperoxidase"/>
    <property type="match status" value="2"/>
</dbReference>
<sequence>MILSIFMVFGAVVLFASIIHEIFLEKEQEDDLLIFEFFRTNIIRSGLTRYMIDVTNLCSPVFVKIAFPVLIAVLLIFKYYRKAAFTFLAGIGGLVLIGLAKVLFRRPRPHYPLEFPETGYSFPSGHATFSFIFYGTLAYFVWLSRIPKALKLFLMFFLMLLSLSIGISRIYLRVHYPSDVAAGFCLGYSWLFLLIYYFRLKYPIG</sequence>
<evidence type="ECO:0000256" key="5">
    <source>
        <dbReference type="ARBA" id="ARBA00022989"/>
    </source>
</evidence>
<organism evidence="9 10">
    <name type="scientific">Chryseobacterium gotjawalense</name>
    <dbReference type="NCBI Taxonomy" id="3042315"/>
    <lineage>
        <taxon>Bacteria</taxon>
        <taxon>Pseudomonadati</taxon>
        <taxon>Bacteroidota</taxon>
        <taxon>Flavobacteriia</taxon>
        <taxon>Flavobacteriales</taxon>
        <taxon>Weeksellaceae</taxon>
        <taxon>Chryseobacterium group</taxon>
        <taxon>Chryseobacterium</taxon>
    </lineage>
</organism>
<keyword evidence="2" id="KW-1003">Cell membrane</keyword>
<feature type="transmembrane region" description="Helical" evidence="7">
    <location>
        <begin position="152"/>
        <end position="174"/>
    </location>
</feature>